<keyword evidence="1" id="KW-0732">Signal</keyword>
<dbReference type="EMBL" id="ML977139">
    <property type="protein sequence ID" value="KAF1991536.1"/>
    <property type="molecule type" value="Genomic_DNA"/>
</dbReference>
<name>A0A6G1HE70_9PEZI</name>
<evidence type="ECO:0000313" key="2">
    <source>
        <dbReference type="EMBL" id="KAF1991536.1"/>
    </source>
</evidence>
<dbReference type="OrthoDB" id="5342758at2759"/>
<gene>
    <name evidence="2" type="ORF">K402DRAFT_127545</name>
</gene>
<evidence type="ECO:0000256" key="1">
    <source>
        <dbReference type="SAM" id="SignalP"/>
    </source>
</evidence>
<dbReference type="AlphaFoldDB" id="A0A6G1HE70"/>
<feature type="chain" id="PRO_5026359914" evidence="1">
    <location>
        <begin position="21"/>
        <end position="154"/>
    </location>
</feature>
<keyword evidence="3" id="KW-1185">Reference proteome</keyword>
<evidence type="ECO:0000313" key="3">
    <source>
        <dbReference type="Proteomes" id="UP000800041"/>
    </source>
</evidence>
<sequence length="154" mass="16774">MLRDRLAVVLVLVGDSPVQLLLVPAMPCAAGSEDNNNTTYAHAVFRAGSSTARRHRQDELLQQLVPASLEGLLAGWQAGLPICHGGMPPCAGPLSRRQNSWAREPRLRGLKSASGDDETEPDCWIFWRWAVGGYEGTPFPGISQWQKLAAEAEQ</sequence>
<feature type="signal peptide" evidence="1">
    <location>
        <begin position="1"/>
        <end position="20"/>
    </location>
</feature>
<reference evidence="2" key="1">
    <citation type="journal article" date="2020" name="Stud. Mycol.">
        <title>101 Dothideomycetes genomes: a test case for predicting lifestyles and emergence of pathogens.</title>
        <authorList>
            <person name="Haridas S."/>
            <person name="Albert R."/>
            <person name="Binder M."/>
            <person name="Bloem J."/>
            <person name="Labutti K."/>
            <person name="Salamov A."/>
            <person name="Andreopoulos B."/>
            <person name="Baker S."/>
            <person name="Barry K."/>
            <person name="Bills G."/>
            <person name="Bluhm B."/>
            <person name="Cannon C."/>
            <person name="Castanera R."/>
            <person name="Culley D."/>
            <person name="Daum C."/>
            <person name="Ezra D."/>
            <person name="Gonzalez J."/>
            <person name="Henrissat B."/>
            <person name="Kuo A."/>
            <person name="Liang C."/>
            <person name="Lipzen A."/>
            <person name="Lutzoni F."/>
            <person name="Magnuson J."/>
            <person name="Mondo S."/>
            <person name="Nolan M."/>
            <person name="Ohm R."/>
            <person name="Pangilinan J."/>
            <person name="Park H.-J."/>
            <person name="Ramirez L."/>
            <person name="Alfaro M."/>
            <person name="Sun H."/>
            <person name="Tritt A."/>
            <person name="Yoshinaga Y."/>
            <person name="Zwiers L.-H."/>
            <person name="Turgeon B."/>
            <person name="Goodwin S."/>
            <person name="Spatafora J."/>
            <person name="Crous P."/>
            <person name="Grigoriev I."/>
        </authorList>
    </citation>
    <scope>NUCLEOTIDE SEQUENCE</scope>
    <source>
        <strain evidence="2">CBS 113979</strain>
    </source>
</reference>
<organism evidence="2 3">
    <name type="scientific">Aulographum hederae CBS 113979</name>
    <dbReference type="NCBI Taxonomy" id="1176131"/>
    <lineage>
        <taxon>Eukaryota</taxon>
        <taxon>Fungi</taxon>
        <taxon>Dikarya</taxon>
        <taxon>Ascomycota</taxon>
        <taxon>Pezizomycotina</taxon>
        <taxon>Dothideomycetes</taxon>
        <taxon>Pleosporomycetidae</taxon>
        <taxon>Aulographales</taxon>
        <taxon>Aulographaceae</taxon>
    </lineage>
</organism>
<dbReference type="Proteomes" id="UP000800041">
    <property type="component" value="Unassembled WGS sequence"/>
</dbReference>
<protein>
    <submittedName>
        <fullName evidence="2">Uncharacterized protein</fullName>
    </submittedName>
</protein>
<accession>A0A6G1HE70</accession>
<proteinExistence type="predicted"/>